<evidence type="ECO:0000313" key="2">
    <source>
        <dbReference type="Proteomes" id="UP001233999"/>
    </source>
</evidence>
<organism evidence="1 2">
    <name type="scientific">Diploptera punctata</name>
    <name type="common">Pacific beetle cockroach</name>
    <dbReference type="NCBI Taxonomy" id="6984"/>
    <lineage>
        <taxon>Eukaryota</taxon>
        <taxon>Metazoa</taxon>
        <taxon>Ecdysozoa</taxon>
        <taxon>Arthropoda</taxon>
        <taxon>Hexapoda</taxon>
        <taxon>Insecta</taxon>
        <taxon>Pterygota</taxon>
        <taxon>Neoptera</taxon>
        <taxon>Polyneoptera</taxon>
        <taxon>Dictyoptera</taxon>
        <taxon>Blattodea</taxon>
        <taxon>Blaberoidea</taxon>
        <taxon>Blaberidae</taxon>
        <taxon>Diplopterinae</taxon>
        <taxon>Diploptera</taxon>
    </lineage>
</organism>
<evidence type="ECO:0000313" key="1">
    <source>
        <dbReference type="EMBL" id="KAJ9582728.1"/>
    </source>
</evidence>
<comment type="caution">
    <text evidence="1">The sequence shown here is derived from an EMBL/GenBank/DDBJ whole genome shotgun (WGS) entry which is preliminary data.</text>
</comment>
<dbReference type="AlphaFoldDB" id="A0AAD7ZMU2"/>
<proteinExistence type="predicted"/>
<protein>
    <submittedName>
        <fullName evidence="1">Uncharacterized protein</fullName>
    </submittedName>
</protein>
<reference evidence="1" key="2">
    <citation type="submission" date="2023-05" db="EMBL/GenBank/DDBJ databases">
        <authorList>
            <person name="Fouks B."/>
        </authorList>
    </citation>
    <scope>NUCLEOTIDE SEQUENCE</scope>
    <source>
        <strain evidence="1">Stay&amp;Tobe</strain>
        <tissue evidence="1">Testes</tissue>
    </source>
</reference>
<name>A0AAD7ZMU2_DIPPU</name>
<feature type="non-terminal residue" evidence="1">
    <location>
        <position position="1"/>
    </location>
</feature>
<sequence length="131" mass="15338">RKLSRNLVAVNEAAILVDISENYVYKEQNMNQAFRWKVREVQKKYFVLVSGYVTHSKLIILEVIKIFSWEQQYHGKEVIDAIGGQVKRLSQNDKEEGKKFLEKQFEYLESNTVSLLFNCVVQICEDLEVSC</sequence>
<gene>
    <name evidence="1" type="ORF">L9F63_022930</name>
</gene>
<keyword evidence="2" id="KW-1185">Reference proteome</keyword>
<dbReference type="Proteomes" id="UP001233999">
    <property type="component" value="Unassembled WGS sequence"/>
</dbReference>
<reference evidence="1" key="1">
    <citation type="journal article" date="2023" name="IScience">
        <title>Live-bearing cockroach genome reveals convergent evolutionary mechanisms linked to viviparity in insects and beyond.</title>
        <authorList>
            <person name="Fouks B."/>
            <person name="Harrison M.C."/>
            <person name="Mikhailova A.A."/>
            <person name="Marchal E."/>
            <person name="English S."/>
            <person name="Carruthers M."/>
            <person name="Jennings E.C."/>
            <person name="Chiamaka E.L."/>
            <person name="Frigard R.A."/>
            <person name="Pippel M."/>
            <person name="Attardo G.M."/>
            <person name="Benoit J.B."/>
            <person name="Bornberg-Bauer E."/>
            <person name="Tobe S.S."/>
        </authorList>
    </citation>
    <scope>NUCLEOTIDE SEQUENCE</scope>
    <source>
        <strain evidence="1">Stay&amp;Tobe</strain>
    </source>
</reference>
<feature type="non-terminal residue" evidence="1">
    <location>
        <position position="131"/>
    </location>
</feature>
<dbReference type="EMBL" id="JASPKZ010007755">
    <property type="protein sequence ID" value="KAJ9582728.1"/>
    <property type="molecule type" value="Genomic_DNA"/>
</dbReference>
<accession>A0AAD7ZMU2</accession>